<evidence type="ECO:0000256" key="4">
    <source>
        <dbReference type="ARBA" id="ARBA00022449"/>
    </source>
</evidence>
<feature type="transmembrane region" description="Helical" evidence="12">
    <location>
        <begin position="101"/>
        <end position="121"/>
    </location>
</feature>
<dbReference type="AlphaFoldDB" id="A0AAU7DQM7"/>
<reference evidence="14" key="1">
    <citation type="submission" date="2023-03" db="EMBL/GenBank/DDBJ databases">
        <title>Edaphobacter sp.</title>
        <authorList>
            <person name="Huber K.J."/>
            <person name="Papendorf J."/>
            <person name="Pilke C."/>
            <person name="Bunk B."/>
            <person name="Sproeer C."/>
            <person name="Pester M."/>
        </authorList>
    </citation>
    <scope>NUCLEOTIDE SEQUENCE</scope>
    <source>
        <strain evidence="14">DSM 110680</strain>
    </source>
</reference>
<feature type="transmembrane region" description="Helical" evidence="12">
    <location>
        <begin position="168"/>
        <end position="187"/>
    </location>
</feature>
<feature type="transmembrane region" description="Helical" evidence="12">
    <location>
        <begin position="127"/>
        <end position="147"/>
    </location>
</feature>
<protein>
    <submittedName>
        <fullName evidence="14">Sodium:proton antiporter</fullName>
    </submittedName>
</protein>
<dbReference type="GO" id="GO:0015385">
    <property type="term" value="F:sodium:proton antiporter activity"/>
    <property type="evidence" value="ECO:0007669"/>
    <property type="project" value="InterPro"/>
</dbReference>
<dbReference type="GO" id="GO:0015386">
    <property type="term" value="F:potassium:proton antiporter activity"/>
    <property type="evidence" value="ECO:0007669"/>
    <property type="project" value="TreeGrafter"/>
</dbReference>
<dbReference type="EMBL" id="CP121196">
    <property type="protein sequence ID" value="XBH19706.1"/>
    <property type="molecule type" value="Genomic_DNA"/>
</dbReference>
<feature type="transmembrane region" description="Helical" evidence="12">
    <location>
        <begin position="193"/>
        <end position="215"/>
    </location>
</feature>
<keyword evidence="10 12" id="KW-0472">Membrane</keyword>
<evidence type="ECO:0000256" key="10">
    <source>
        <dbReference type="ARBA" id="ARBA00023136"/>
    </source>
</evidence>
<gene>
    <name evidence="14" type="ORF">P8935_10405</name>
</gene>
<organism evidence="14">
    <name type="scientific">Telmatobacter sp. DSM 110680</name>
    <dbReference type="NCBI Taxonomy" id="3036704"/>
    <lineage>
        <taxon>Bacteria</taxon>
        <taxon>Pseudomonadati</taxon>
        <taxon>Acidobacteriota</taxon>
        <taxon>Terriglobia</taxon>
        <taxon>Terriglobales</taxon>
        <taxon>Acidobacteriaceae</taxon>
        <taxon>Telmatobacter</taxon>
    </lineage>
</organism>
<evidence type="ECO:0000256" key="11">
    <source>
        <dbReference type="ARBA" id="ARBA00023201"/>
    </source>
</evidence>
<evidence type="ECO:0000256" key="7">
    <source>
        <dbReference type="ARBA" id="ARBA00022989"/>
    </source>
</evidence>
<dbReference type="Pfam" id="PF00999">
    <property type="entry name" value="Na_H_Exchanger"/>
    <property type="match status" value="1"/>
</dbReference>
<evidence type="ECO:0000256" key="12">
    <source>
        <dbReference type="SAM" id="Phobius"/>
    </source>
</evidence>
<feature type="domain" description="Cation/H+ exchanger transmembrane" evidence="13">
    <location>
        <begin position="12"/>
        <end position="401"/>
    </location>
</feature>
<evidence type="ECO:0000256" key="6">
    <source>
        <dbReference type="ARBA" id="ARBA00022692"/>
    </source>
</evidence>
<feature type="transmembrane region" description="Helical" evidence="12">
    <location>
        <begin position="227"/>
        <end position="245"/>
    </location>
</feature>
<dbReference type="Gene3D" id="6.10.140.1330">
    <property type="match status" value="1"/>
</dbReference>
<keyword evidence="9" id="KW-0406">Ion transport</keyword>
<feature type="transmembrane region" description="Helical" evidence="12">
    <location>
        <begin position="32"/>
        <end position="51"/>
    </location>
</feature>
<evidence type="ECO:0000313" key="14">
    <source>
        <dbReference type="EMBL" id="XBH19706.1"/>
    </source>
</evidence>
<name>A0AAU7DQM7_9BACT</name>
<dbReference type="InterPro" id="IPR006153">
    <property type="entry name" value="Cation/H_exchanger_TM"/>
</dbReference>
<evidence type="ECO:0000256" key="1">
    <source>
        <dbReference type="ARBA" id="ARBA00004651"/>
    </source>
</evidence>
<evidence type="ECO:0000256" key="9">
    <source>
        <dbReference type="ARBA" id="ARBA00023065"/>
    </source>
</evidence>
<dbReference type="GO" id="GO:0005886">
    <property type="term" value="C:plasma membrane"/>
    <property type="evidence" value="ECO:0007669"/>
    <property type="project" value="UniProtKB-SubCell"/>
</dbReference>
<dbReference type="GO" id="GO:0051453">
    <property type="term" value="P:regulation of intracellular pH"/>
    <property type="evidence" value="ECO:0007669"/>
    <property type="project" value="TreeGrafter"/>
</dbReference>
<keyword evidence="7 12" id="KW-1133">Transmembrane helix</keyword>
<sequence>MSTLAILSMLFATAAIFGLVSSRWLRLPITIGTMLLTVLVSSALTLAATRIPSIHNWAAELMRHVDFETLILHGMLPLLLFAGAFLLDLEQLAKEKFTVSLLSVVGTTVCFFLVAVFMHALSLGRLPWMECFIFGALISPTDPIAVLEMLRRTGVPKRIQAQLAGESLFNDGIGAVLFITMLAIARGDATTPWHVAALLVAKAGGAVLVGIAAAFITSRLMRLLDSYQIDILFTISLAFGGYVLADTLHLSAPLEAVVAGIALRHFCRCLPGDRNIGEVDRFWEVIDEVQNCVLFVLLGLEVMAISLDKTTIRAGLGAIAAVNIVRFGAVALLLLVARICRPDSRSSLFVLTWGGLRGGLSIALALSVPEAYGRSWILGATYLVVVFSIVIQGGSMDWILRSRKSQKLAA</sequence>
<accession>A0AAU7DQM7</accession>
<evidence type="ECO:0000259" key="13">
    <source>
        <dbReference type="Pfam" id="PF00999"/>
    </source>
</evidence>
<dbReference type="RefSeq" id="WP_348264926.1">
    <property type="nucleotide sequence ID" value="NZ_CP121196.1"/>
</dbReference>
<keyword evidence="5" id="KW-1003">Cell membrane</keyword>
<keyword evidence="8" id="KW-0915">Sodium</keyword>
<comment type="similarity">
    <text evidence="2">Belongs to the monovalent cation:proton antiporter 1 (CPA1) transporter (TC 2.A.36) family.</text>
</comment>
<evidence type="ECO:0000256" key="5">
    <source>
        <dbReference type="ARBA" id="ARBA00022475"/>
    </source>
</evidence>
<keyword evidence="11" id="KW-0739">Sodium transport</keyword>
<evidence type="ECO:0000256" key="8">
    <source>
        <dbReference type="ARBA" id="ARBA00023053"/>
    </source>
</evidence>
<dbReference type="InterPro" id="IPR018422">
    <property type="entry name" value="Cation/H_exchanger_CPA1"/>
</dbReference>
<feature type="transmembrane region" description="Helical" evidence="12">
    <location>
        <begin position="71"/>
        <end position="89"/>
    </location>
</feature>
<keyword evidence="4" id="KW-0050">Antiport</keyword>
<evidence type="ECO:0000256" key="2">
    <source>
        <dbReference type="ARBA" id="ARBA00007367"/>
    </source>
</evidence>
<keyword evidence="6 12" id="KW-0812">Transmembrane</keyword>
<dbReference type="GO" id="GO:0098719">
    <property type="term" value="P:sodium ion import across plasma membrane"/>
    <property type="evidence" value="ECO:0007669"/>
    <property type="project" value="TreeGrafter"/>
</dbReference>
<feature type="transmembrane region" description="Helical" evidence="12">
    <location>
        <begin position="6"/>
        <end position="25"/>
    </location>
</feature>
<comment type="subcellular location">
    <subcellularLocation>
        <location evidence="1">Cell membrane</location>
        <topology evidence="1">Multi-pass membrane protein</topology>
    </subcellularLocation>
</comment>
<feature type="transmembrane region" description="Helical" evidence="12">
    <location>
        <begin position="316"/>
        <end position="336"/>
    </location>
</feature>
<evidence type="ECO:0000256" key="3">
    <source>
        <dbReference type="ARBA" id="ARBA00022448"/>
    </source>
</evidence>
<keyword evidence="3" id="KW-0813">Transport</keyword>
<proteinExistence type="inferred from homology"/>
<dbReference type="PANTHER" id="PTHR10110:SF195">
    <property type="entry name" value="NA(+)_H(+) ANTIPORTER NHAS2"/>
    <property type="match status" value="1"/>
</dbReference>
<dbReference type="PANTHER" id="PTHR10110">
    <property type="entry name" value="SODIUM/HYDROGEN EXCHANGER"/>
    <property type="match status" value="1"/>
</dbReference>
<feature type="transmembrane region" description="Helical" evidence="12">
    <location>
        <begin position="380"/>
        <end position="400"/>
    </location>
</feature>
<feature type="transmembrane region" description="Helical" evidence="12">
    <location>
        <begin position="348"/>
        <end position="368"/>
    </location>
</feature>